<reference evidence="1" key="1">
    <citation type="submission" date="2021-03" db="EMBL/GenBank/DDBJ databases">
        <title>Draft genome sequence of rust myrtle Austropuccinia psidii MF-1, a brazilian biotype.</title>
        <authorList>
            <person name="Quecine M.C."/>
            <person name="Pachon D.M.R."/>
            <person name="Bonatelli M.L."/>
            <person name="Correr F.H."/>
            <person name="Franceschini L.M."/>
            <person name="Leite T.F."/>
            <person name="Margarido G.R.A."/>
            <person name="Almeida C.A."/>
            <person name="Ferrarezi J.A."/>
            <person name="Labate C.A."/>
        </authorList>
    </citation>
    <scope>NUCLEOTIDE SEQUENCE</scope>
    <source>
        <strain evidence="1">MF-1</strain>
    </source>
</reference>
<dbReference type="AlphaFoldDB" id="A0A9Q3JCE8"/>
<keyword evidence="2" id="KW-1185">Reference proteome</keyword>
<proteinExistence type="predicted"/>
<dbReference type="Proteomes" id="UP000765509">
    <property type="component" value="Unassembled WGS sequence"/>
</dbReference>
<protein>
    <submittedName>
        <fullName evidence="1">Uncharacterized protein</fullName>
    </submittedName>
</protein>
<evidence type="ECO:0000313" key="1">
    <source>
        <dbReference type="EMBL" id="MBW0559589.1"/>
    </source>
</evidence>
<name>A0A9Q3JCE8_9BASI</name>
<accession>A0A9Q3JCE8</accession>
<evidence type="ECO:0000313" key="2">
    <source>
        <dbReference type="Proteomes" id="UP000765509"/>
    </source>
</evidence>
<comment type="caution">
    <text evidence="1">The sequence shown here is derived from an EMBL/GenBank/DDBJ whole genome shotgun (WGS) entry which is preliminary data.</text>
</comment>
<gene>
    <name evidence="1" type="ORF">O181_099304</name>
</gene>
<organism evidence="1 2">
    <name type="scientific">Austropuccinia psidii MF-1</name>
    <dbReference type="NCBI Taxonomy" id="1389203"/>
    <lineage>
        <taxon>Eukaryota</taxon>
        <taxon>Fungi</taxon>
        <taxon>Dikarya</taxon>
        <taxon>Basidiomycota</taxon>
        <taxon>Pucciniomycotina</taxon>
        <taxon>Pucciniomycetes</taxon>
        <taxon>Pucciniales</taxon>
        <taxon>Sphaerophragmiaceae</taxon>
        <taxon>Austropuccinia</taxon>
    </lineage>
</organism>
<dbReference type="EMBL" id="AVOT02068326">
    <property type="protein sequence ID" value="MBW0559589.1"/>
    <property type="molecule type" value="Genomic_DNA"/>
</dbReference>
<sequence>MEVCVLPKTPIQSEILKPPKGLPADFYSLKWFKGCTNMEKRMTVDIKNVAFLPNPEEAQNPKKQLDGSISDKAFNKKYRDEVTKSYFIEDKSANEEVEDGD</sequence>